<accession>A0ABP3WQ18</accession>
<evidence type="ECO:0000313" key="2">
    <source>
        <dbReference type="EMBL" id="GAA0854896.1"/>
    </source>
</evidence>
<sequence length="283" mass="31417">MAAPLVEVINIGVAVMKRNDCALRYYLIIFVSLGCFGVNSKEKPVSPVSPEPLSSPLRFYTELAPPFYFLDPQGKPQGASLELAHALMAETQIPGRVIQLPWARAFRLALNEENIVLITALRTPARESKLQWLGRVSTPEAYLIGLADNPAAEVVSLEQAKNRIVATIRGYGSASYLQQQGFVEGQNLELLVTTKQQWSMLYKRRVDLVLSNIVTGRFEIRAAGLDPNQIVGIHRIDDLTTELDMATGLKTDEKTVNALRQGLKNLKENGRLQAIMLKWGIPH</sequence>
<feature type="domain" description="Solute-binding protein family 3/N-terminal" evidence="1">
    <location>
        <begin position="56"/>
        <end position="282"/>
    </location>
</feature>
<dbReference type="EMBL" id="BAAAFD010000002">
    <property type="protein sequence ID" value="GAA0854896.1"/>
    <property type="molecule type" value="Genomic_DNA"/>
</dbReference>
<keyword evidence="3" id="KW-1185">Reference proteome</keyword>
<name>A0ABP3WQ18_9ALTE</name>
<evidence type="ECO:0000259" key="1">
    <source>
        <dbReference type="SMART" id="SM00062"/>
    </source>
</evidence>
<dbReference type="SMART" id="SM00062">
    <property type="entry name" value="PBPb"/>
    <property type="match status" value="1"/>
</dbReference>
<dbReference type="PANTHER" id="PTHR38834">
    <property type="entry name" value="PERIPLASMIC SUBSTRATE BINDING PROTEIN FAMILY 3"/>
    <property type="match status" value="1"/>
</dbReference>
<evidence type="ECO:0000313" key="3">
    <source>
        <dbReference type="Proteomes" id="UP001500359"/>
    </source>
</evidence>
<dbReference type="InterPro" id="IPR001638">
    <property type="entry name" value="Solute-binding_3/MltF_N"/>
</dbReference>
<organism evidence="2 3">
    <name type="scientific">Aliiglaciecola litoralis</name>
    <dbReference type="NCBI Taxonomy" id="582857"/>
    <lineage>
        <taxon>Bacteria</taxon>
        <taxon>Pseudomonadati</taxon>
        <taxon>Pseudomonadota</taxon>
        <taxon>Gammaproteobacteria</taxon>
        <taxon>Alteromonadales</taxon>
        <taxon>Alteromonadaceae</taxon>
        <taxon>Aliiglaciecola</taxon>
    </lineage>
</organism>
<dbReference type="Proteomes" id="UP001500359">
    <property type="component" value="Unassembled WGS sequence"/>
</dbReference>
<protein>
    <submittedName>
        <fullName evidence="2">Transporter substrate-binding domain-containing protein</fullName>
    </submittedName>
</protein>
<dbReference type="SUPFAM" id="SSF53850">
    <property type="entry name" value="Periplasmic binding protein-like II"/>
    <property type="match status" value="1"/>
</dbReference>
<gene>
    <name evidence="2" type="ORF">GCM10009114_12300</name>
</gene>
<dbReference type="PANTHER" id="PTHR38834:SF3">
    <property type="entry name" value="SOLUTE-BINDING PROTEIN FAMILY 3_N-TERMINAL DOMAIN-CONTAINING PROTEIN"/>
    <property type="match status" value="1"/>
</dbReference>
<reference evidence="3" key="1">
    <citation type="journal article" date="2019" name="Int. J. Syst. Evol. Microbiol.">
        <title>The Global Catalogue of Microorganisms (GCM) 10K type strain sequencing project: providing services to taxonomists for standard genome sequencing and annotation.</title>
        <authorList>
            <consortium name="The Broad Institute Genomics Platform"/>
            <consortium name="The Broad Institute Genome Sequencing Center for Infectious Disease"/>
            <person name="Wu L."/>
            <person name="Ma J."/>
        </authorList>
    </citation>
    <scope>NUCLEOTIDE SEQUENCE [LARGE SCALE GENOMIC DNA]</scope>
    <source>
        <strain evidence="3">JCM 15896</strain>
    </source>
</reference>
<comment type="caution">
    <text evidence="2">The sequence shown here is derived from an EMBL/GenBank/DDBJ whole genome shotgun (WGS) entry which is preliminary data.</text>
</comment>
<dbReference type="Gene3D" id="3.40.190.10">
    <property type="entry name" value="Periplasmic binding protein-like II"/>
    <property type="match status" value="2"/>
</dbReference>
<dbReference type="Pfam" id="PF00497">
    <property type="entry name" value="SBP_bac_3"/>
    <property type="match status" value="1"/>
</dbReference>
<proteinExistence type="predicted"/>